<name>A0AAV9TIG6_9PEZI</name>
<evidence type="ECO:0000313" key="1">
    <source>
        <dbReference type="EMBL" id="KAK6222130.1"/>
    </source>
</evidence>
<reference evidence="1 2" key="1">
    <citation type="submission" date="2023-04" db="EMBL/GenBank/DDBJ databases">
        <title>Colletotrichum tabacum stain YC1 causing leaf anthracnose on Nicotiana tabacum(L.) cv.</title>
        <authorList>
            <person name="Ji Z."/>
            <person name="Wang M."/>
            <person name="Zhang J."/>
            <person name="Wang N."/>
            <person name="Zhou Z."/>
        </authorList>
    </citation>
    <scope>NUCLEOTIDE SEQUENCE [LARGE SCALE GENOMIC DNA]</scope>
    <source>
        <strain evidence="1 2">YC1</strain>
    </source>
</reference>
<proteinExistence type="predicted"/>
<dbReference type="Proteomes" id="UP001327957">
    <property type="component" value="Unassembled WGS sequence"/>
</dbReference>
<gene>
    <name evidence="1" type="ORF">QIS74_04385</name>
</gene>
<organism evidence="1 2">
    <name type="scientific">Colletotrichum tabaci</name>
    <dbReference type="NCBI Taxonomy" id="1209068"/>
    <lineage>
        <taxon>Eukaryota</taxon>
        <taxon>Fungi</taxon>
        <taxon>Dikarya</taxon>
        <taxon>Ascomycota</taxon>
        <taxon>Pezizomycotina</taxon>
        <taxon>Sordariomycetes</taxon>
        <taxon>Hypocreomycetidae</taxon>
        <taxon>Glomerellales</taxon>
        <taxon>Glomerellaceae</taxon>
        <taxon>Colletotrichum</taxon>
        <taxon>Colletotrichum destructivum species complex</taxon>
    </lineage>
</organism>
<accession>A0AAV9TIG6</accession>
<protein>
    <submittedName>
        <fullName evidence="1">Uncharacterized protein</fullName>
    </submittedName>
</protein>
<evidence type="ECO:0000313" key="2">
    <source>
        <dbReference type="Proteomes" id="UP001327957"/>
    </source>
</evidence>
<dbReference type="AlphaFoldDB" id="A0AAV9TIG6"/>
<keyword evidence="2" id="KW-1185">Reference proteome</keyword>
<comment type="caution">
    <text evidence="1">The sequence shown here is derived from an EMBL/GenBank/DDBJ whole genome shotgun (WGS) entry which is preliminary data.</text>
</comment>
<dbReference type="EMBL" id="JASAOK010000019">
    <property type="protein sequence ID" value="KAK6222130.1"/>
    <property type="molecule type" value="Genomic_DNA"/>
</dbReference>
<sequence>MSQFAKVNAVYETFFRKPVTGPGMRQRQGSALRDWHRDEVRCQCGGEGMEKL</sequence>